<dbReference type="InterPro" id="IPR015424">
    <property type="entry name" value="PyrdxlP-dep_Trfase"/>
</dbReference>
<dbReference type="NCBIfam" id="TIGR03531">
    <property type="entry name" value="selenium_SpcS"/>
    <property type="match status" value="1"/>
</dbReference>
<evidence type="ECO:0000256" key="14">
    <source>
        <dbReference type="ARBA" id="ARBA00032048"/>
    </source>
</evidence>
<feature type="binding site" evidence="18">
    <location>
        <position position="128"/>
    </location>
    <ligand>
        <name>substrate</name>
    </ligand>
</feature>
<dbReference type="PANTHER" id="PTHR12944">
    <property type="entry name" value="SOLUBLE LIVER ANTIGEN/LIVER PANCREAS ANTIGEN"/>
    <property type="match status" value="1"/>
</dbReference>
<comment type="pathway">
    <text evidence="3 17">Aminoacyl-tRNA biosynthesis; selenocysteinyl-tRNA(Sec) biosynthesis; selenocysteinyl-tRNA(Sec) from L-seryl-tRNA(Sec) (archaeal/eukaryal route): step 2/2.</text>
</comment>
<evidence type="ECO:0000256" key="6">
    <source>
        <dbReference type="ARBA" id="ARBA00021963"/>
    </source>
</evidence>
<comment type="subcellular location">
    <subcellularLocation>
        <location evidence="17">Cytoplasm</location>
    </subcellularLocation>
</comment>
<comment type="similarity">
    <text evidence="4 17">Belongs to the SepSecS family.</text>
</comment>
<evidence type="ECO:0000256" key="13">
    <source>
        <dbReference type="ARBA" id="ARBA00030669"/>
    </source>
</evidence>
<keyword evidence="17" id="KW-0963">Cytoplasm</keyword>
<dbReference type="PANTHER" id="PTHR12944:SF2">
    <property type="entry name" value="O-PHOSPHOSERYL-TRNA(SEC) SELENIUM TRANSFERASE"/>
    <property type="match status" value="1"/>
</dbReference>
<accession>A0AAD8Y0P4</accession>
<sequence length="604" mass="66231">MEAASIPTLFTSLSIPSNHTTVGLSNLLSSNSQIKSLFHHKRLPDVGWSDIQIQRLLLELSCLDTNCEESVRCQLGNGNNGNGGASTYPHRWTGAGEREGRIYSPLVSSRHFGLGHGIGRSGDVMEAQPKAVGSSALLRLCLRLVLDAVRRGAGLTGLVKSKSRQNMKQLKNDGNNNKSDGDATNNTNNNGNGPASYGTLLPVCTGMSMALVLSGLRDRANQLDKLANQHATTTTTNDNNNNNNNNESSKTTTSTERNIVLWSRIDQKSCYKAILSAGLTCIVLPTTTHPTTDEVSTDLNALQVALDKYSHRILAVITTTSCFCPRVPDEVDKVARLIQGWNSQHCNNNNTSSDDNINKRGAGIAHVINHAYGLQCTQTNKLLNRACTIGRVDAIICSTDKNFLVPVGGALILSPNDQVIACISKNYPGRASASPVVDLFITLLSMGLNGYKGILEERRRLVDVFRVKFDALAKKFGERLLDCPRNTISFGITLDNLVIGTDDDKKKNVQITKFGSMLFTRCISGTRIVPTKETKTISGHTFQGFGSSYDDYPHSYMTAACAVGMGEEEMMEFFERLERCWREYVGKREKEVRKKLKQMEIKES</sequence>
<keyword evidence="8 17" id="KW-0808">Transferase</keyword>
<feature type="binding site" evidence="18">
    <location>
        <position position="121"/>
    </location>
    <ligand>
        <name>substrate</name>
    </ligand>
</feature>
<evidence type="ECO:0000256" key="16">
    <source>
        <dbReference type="ARBA" id="ARBA00048808"/>
    </source>
</evidence>
<dbReference type="GO" id="GO:0001514">
    <property type="term" value="P:selenocysteine incorporation"/>
    <property type="evidence" value="ECO:0007669"/>
    <property type="project" value="TreeGrafter"/>
</dbReference>
<keyword evidence="9 17" id="KW-0694">RNA-binding</keyword>
<proteinExistence type="inferred from homology"/>
<dbReference type="SUPFAM" id="SSF53383">
    <property type="entry name" value="PLP-dependent transferases"/>
    <property type="match status" value="1"/>
</dbReference>
<dbReference type="InterPro" id="IPR015421">
    <property type="entry name" value="PyrdxlP-dep_Trfase_major"/>
</dbReference>
<feature type="binding site" evidence="18">
    <location>
        <position position="521"/>
    </location>
    <ligand>
        <name>tRNA</name>
        <dbReference type="ChEBI" id="CHEBI:17843"/>
    </ligand>
</feature>
<keyword evidence="10 17" id="KW-0663">Pyridoxal phosphate</keyword>
<evidence type="ECO:0000256" key="15">
    <source>
        <dbReference type="ARBA" id="ARBA00032693"/>
    </source>
</evidence>
<comment type="catalytic activity">
    <reaction evidence="16 17">
        <text>O-phospho-L-seryl-tRNA(Sec) + selenophosphate + H2O = L-selenocysteinyl-tRNA(Sec) + 2 phosphate</text>
        <dbReference type="Rhea" id="RHEA:25041"/>
        <dbReference type="Rhea" id="RHEA-COMP:9743"/>
        <dbReference type="Rhea" id="RHEA-COMP:9947"/>
        <dbReference type="ChEBI" id="CHEBI:15377"/>
        <dbReference type="ChEBI" id="CHEBI:16144"/>
        <dbReference type="ChEBI" id="CHEBI:43474"/>
        <dbReference type="ChEBI" id="CHEBI:78551"/>
        <dbReference type="ChEBI" id="CHEBI:78573"/>
        <dbReference type="EC" id="2.9.1.2"/>
    </reaction>
</comment>
<keyword evidence="7 17" id="KW-0820">tRNA-binding</keyword>
<dbReference type="GO" id="GO:0005737">
    <property type="term" value="C:cytoplasm"/>
    <property type="evidence" value="ECO:0007669"/>
    <property type="project" value="UniProtKB-SubCell"/>
</dbReference>
<comment type="function">
    <text evidence="2 17">Converts O-phosphoseryl-tRNA(Sec) to selenocysteinyl-tRNA(Sec) required for selenoprotein biosynthesis.</text>
</comment>
<evidence type="ECO:0000256" key="18">
    <source>
        <dbReference type="PIRSR" id="PIRSR017689-1"/>
    </source>
</evidence>
<feature type="binding site" evidence="18">
    <location>
        <position position="430"/>
    </location>
    <ligand>
        <name>substrate</name>
    </ligand>
</feature>
<evidence type="ECO:0000256" key="1">
    <source>
        <dbReference type="ARBA" id="ARBA00001933"/>
    </source>
</evidence>
<evidence type="ECO:0000313" key="22">
    <source>
        <dbReference type="Proteomes" id="UP001224775"/>
    </source>
</evidence>
<dbReference type="InterPro" id="IPR019872">
    <property type="entry name" value="Sec-tRNA_Se_transferase"/>
</dbReference>
<feature type="region of interest" description="Disordered" evidence="20">
    <location>
        <begin position="232"/>
        <end position="254"/>
    </location>
</feature>
<feature type="modified residue" description="N6-(pyridoxal phosphate)lysine" evidence="19">
    <location>
        <position position="401"/>
    </location>
</feature>
<comment type="cofactor">
    <cofactor evidence="1 17 19">
        <name>pyridoxal 5'-phosphate</name>
        <dbReference type="ChEBI" id="CHEBI:597326"/>
    </cofactor>
</comment>
<evidence type="ECO:0000256" key="8">
    <source>
        <dbReference type="ARBA" id="ARBA00022679"/>
    </source>
</evidence>
<dbReference type="EC" id="2.9.1.2" evidence="5 17"/>
<evidence type="ECO:0000256" key="7">
    <source>
        <dbReference type="ARBA" id="ARBA00022555"/>
    </source>
</evidence>
<dbReference type="GO" id="GO:0000049">
    <property type="term" value="F:tRNA binding"/>
    <property type="evidence" value="ECO:0007669"/>
    <property type="project" value="UniProtKB-UniRule"/>
</dbReference>
<evidence type="ECO:0000256" key="19">
    <source>
        <dbReference type="PIRSR" id="PIRSR017689-50"/>
    </source>
</evidence>
<dbReference type="Gene3D" id="3.40.640.10">
    <property type="entry name" value="Type I PLP-dependent aspartate aminotransferase-like (Major domain)"/>
    <property type="match status" value="1"/>
</dbReference>
<keyword evidence="11 17" id="KW-0648">Protein biosynthesis</keyword>
<feature type="compositionally biased region" description="Low complexity" evidence="20">
    <location>
        <begin position="172"/>
        <end position="193"/>
    </location>
</feature>
<dbReference type="AlphaFoldDB" id="A0AAD8Y0P4"/>
<evidence type="ECO:0000256" key="11">
    <source>
        <dbReference type="ARBA" id="ARBA00022917"/>
    </source>
</evidence>
<comment type="caution">
    <text evidence="21">The sequence shown here is derived from an EMBL/GenBank/DDBJ whole genome shotgun (WGS) entry which is preliminary data.</text>
</comment>
<dbReference type="PIRSF" id="PIRSF017689">
    <property type="entry name" value="SepSecS"/>
    <property type="match status" value="1"/>
</dbReference>
<dbReference type="Proteomes" id="UP001224775">
    <property type="component" value="Unassembled WGS sequence"/>
</dbReference>
<keyword evidence="12 17" id="KW-0711">Selenium</keyword>
<protein>
    <recommendedName>
        <fullName evidence="6 17">O-phosphoseryl-tRNA(Sec) selenium transferase</fullName>
        <ecNumber evidence="5 17">2.9.1.2</ecNumber>
    </recommendedName>
    <alternativeName>
        <fullName evidence="13 17">Selenocysteine synthase</fullName>
    </alternativeName>
    <alternativeName>
        <fullName evidence="14 17">Selenocysteinyl-tRNA(Sec) synthase</fullName>
    </alternativeName>
    <alternativeName>
        <fullName evidence="15 17">Sep-tRNA:Sec-tRNA synthase</fullName>
    </alternativeName>
</protein>
<dbReference type="GO" id="GO:0098621">
    <property type="term" value="F:O-phosphoseryl-tRNA(Sec) selenium transferase activity"/>
    <property type="evidence" value="ECO:0007669"/>
    <property type="project" value="UniProtKB-EC"/>
</dbReference>
<evidence type="ECO:0000313" key="21">
    <source>
        <dbReference type="EMBL" id="KAK1736915.1"/>
    </source>
</evidence>
<evidence type="ECO:0000256" key="3">
    <source>
        <dbReference type="ARBA" id="ARBA00004822"/>
    </source>
</evidence>
<evidence type="ECO:0000256" key="4">
    <source>
        <dbReference type="ARBA" id="ARBA00007037"/>
    </source>
</evidence>
<reference evidence="21" key="1">
    <citation type="submission" date="2023-06" db="EMBL/GenBank/DDBJ databases">
        <title>Survivors Of The Sea: Transcriptome response of Skeletonema marinoi to long-term dormancy.</title>
        <authorList>
            <person name="Pinder M.I.M."/>
            <person name="Kourtchenko O."/>
            <person name="Robertson E.K."/>
            <person name="Larsson T."/>
            <person name="Maumus F."/>
            <person name="Osuna-Cruz C.M."/>
            <person name="Vancaester E."/>
            <person name="Stenow R."/>
            <person name="Vandepoele K."/>
            <person name="Ploug H."/>
            <person name="Bruchert V."/>
            <person name="Godhe A."/>
            <person name="Topel M."/>
        </authorList>
    </citation>
    <scope>NUCLEOTIDE SEQUENCE</scope>
    <source>
        <strain evidence="21">R05AC</strain>
    </source>
</reference>
<feature type="binding site" evidence="18">
    <location>
        <position position="98"/>
    </location>
    <ligand>
        <name>substrate</name>
    </ligand>
</feature>
<evidence type="ECO:0000256" key="10">
    <source>
        <dbReference type="ARBA" id="ARBA00022898"/>
    </source>
</evidence>
<dbReference type="GO" id="GO:0001717">
    <property type="term" value="P:conversion of seryl-tRNAsec to selenocys-tRNAsec"/>
    <property type="evidence" value="ECO:0007669"/>
    <property type="project" value="UniProtKB-UniRule"/>
</dbReference>
<evidence type="ECO:0000256" key="9">
    <source>
        <dbReference type="ARBA" id="ARBA00022884"/>
    </source>
</evidence>
<evidence type="ECO:0000256" key="12">
    <source>
        <dbReference type="ARBA" id="ARBA00023266"/>
    </source>
</evidence>
<dbReference type="EMBL" id="JATAAI010000027">
    <property type="protein sequence ID" value="KAK1736915.1"/>
    <property type="molecule type" value="Genomic_DNA"/>
</dbReference>
<keyword evidence="22" id="KW-1185">Reference proteome</keyword>
<organism evidence="21 22">
    <name type="scientific">Skeletonema marinoi</name>
    <dbReference type="NCBI Taxonomy" id="267567"/>
    <lineage>
        <taxon>Eukaryota</taxon>
        <taxon>Sar</taxon>
        <taxon>Stramenopiles</taxon>
        <taxon>Ochrophyta</taxon>
        <taxon>Bacillariophyta</taxon>
        <taxon>Coscinodiscophyceae</taxon>
        <taxon>Thalassiosirophycidae</taxon>
        <taxon>Thalassiosirales</taxon>
        <taxon>Skeletonemataceae</taxon>
        <taxon>Skeletonema</taxon>
        <taxon>Skeletonema marinoi-dohrnii complex</taxon>
    </lineage>
</organism>
<name>A0AAD8Y0P4_9STRA</name>
<feature type="binding site" evidence="18">
    <location>
        <position position="120"/>
    </location>
    <ligand>
        <name>substrate</name>
    </ligand>
</feature>
<evidence type="ECO:0000256" key="2">
    <source>
        <dbReference type="ARBA" id="ARBA00002552"/>
    </source>
</evidence>
<dbReference type="Pfam" id="PF05889">
    <property type="entry name" value="SepSecS"/>
    <property type="match status" value="3"/>
</dbReference>
<feature type="region of interest" description="Disordered" evidence="20">
    <location>
        <begin position="160"/>
        <end position="194"/>
    </location>
</feature>
<dbReference type="InterPro" id="IPR008829">
    <property type="entry name" value="SepSecS/SepCysS"/>
</dbReference>
<feature type="site" description="May act as a substrate filter by repelling compounds with a negatively charged alpha-carboxylate" evidence="19">
    <location>
        <position position="97"/>
    </location>
</feature>
<gene>
    <name evidence="21" type="ORF">QTG54_012360</name>
</gene>
<evidence type="ECO:0000256" key="17">
    <source>
        <dbReference type="PIRNR" id="PIRNR017689"/>
    </source>
</evidence>
<evidence type="ECO:0000256" key="20">
    <source>
        <dbReference type="SAM" id="MobiDB-lite"/>
    </source>
</evidence>
<evidence type="ECO:0000256" key="5">
    <source>
        <dbReference type="ARBA" id="ARBA00012464"/>
    </source>
</evidence>